<evidence type="ECO:0000256" key="2">
    <source>
        <dbReference type="ARBA" id="ARBA00005073"/>
    </source>
</evidence>
<evidence type="ECO:0000256" key="4">
    <source>
        <dbReference type="ARBA" id="ARBA00012867"/>
    </source>
</evidence>
<evidence type="ECO:0000256" key="6">
    <source>
        <dbReference type="ARBA" id="ARBA00022827"/>
    </source>
</evidence>
<evidence type="ECO:0000256" key="10">
    <source>
        <dbReference type="ARBA" id="ARBA00047554"/>
    </source>
</evidence>
<keyword evidence="7 11" id="KW-0560">Oxidoreductase</keyword>
<evidence type="ECO:0000256" key="1">
    <source>
        <dbReference type="ARBA" id="ARBA00002600"/>
    </source>
</evidence>
<evidence type="ECO:0000256" key="5">
    <source>
        <dbReference type="ARBA" id="ARBA00022630"/>
    </source>
</evidence>
<name>A0A9W6TNV2_9STRA</name>
<dbReference type="AlphaFoldDB" id="A0A9W6TNV2"/>
<comment type="similarity">
    <text evidence="3 11">Belongs to the protoporphyrinogen/coproporphyrinogen oxidase family. Protoporphyrinogen oxidase subfamily.</text>
</comment>
<evidence type="ECO:0000313" key="13">
    <source>
        <dbReference type="EMBL" id="GMF17752.1"/>
    </source>
</evidence>
<comment type="pathway">
    <text evidence="2 11">Porphyrin-containing compound metabolism; protoporphyrin-IX biosynthesis; protoporphyrin-IX from protoporphyrinogen-IX: step 1/1.</text>
</comment>
<dbReference type="InterPro" id="IPR050464">
    <property type="entry name" value="Zeta_carotene_desat/Oxidored"/>
</dbReference>
<evidence type="ECO:0000256" key="7">
    <source>
        <dbReference type="ARBA" id="ARBA00023002"/>
    </source>
</evidence>
<dbReference type="EMBL" id="BSXT01000109">
    <property type="protein sequence ID" value="GMF17752.1"/>
    <property type="molecule type" value="Genomic_DNA"/>
</dbReference>
<reference evidence="13" key="1">
    <citation type="submission" date="2023-04" db="EMBL/GenBank/DDBJ databases">
        <title>Phytophthora fragariaefolia NBRC 109709.</title>
        <authorList>
            <person name="Ichikawa N."/>
            <person name="Sato H."/>
            <person name="Tonouchi N."/>
        </authorList>
    </citation>
    <scope>NUCLEOTIDE SEQUENCE</scope>
    <source>
        <strain evidence="13">NBRC 109709</strain>
    </source>
</reference>
<dbReference type="SUPFAM" id="SSF54373">
    <property type="entry name" value="FAD-linked reductases, C-terminal domain"/>
    <property type="match status" value="1"/>
</dbReference>
<evidence type="ECO:0000256" key="9">
    <source>
        <dbReference type="ARBA" id="ARBA00023244"/>
    </source>
</evidence>
<keyword evidence="8 11" id="KW-0350">Heme biosynthesis</keyword>
<dbReference type="InterPro" id="IPR036188">
    <property type="entry name" value="FAD/NAD-bd_sf"/>
</dbReference>
<evidence type="ECO:0000313" key="14">
    <source>
        <dbReference type="Proteomes" id="UP001165121"/>
    </source>
</evidence>
<comment type="function">
    <text evidence="1 11">Catalyzes the 6-electron oxidation of protoporphyrinogen-IX to form protoporphyrin-IX.</text>
</comment>
<comment type="subcellular location">
    <subcellularLocation>
        <location evidence="11">Mitochondrion inner membrane</location>
    </subcellularLocation>
</comment>
<dbReference type="GO" id="GO:0006782">
    <property type="term" value="P:protoporphyrinogen IX biosynthetic process"/>
    <property type="evidence" value="ECO:0007669"/>
    <property type="project" value="UniProtKB-UniRule"/>
</dbReference>
<keyword evidence="6 11" id="KW-0274">FAD</keyword>
<evidence type="ECO:0000259" key="12">
    <source>
        <dbReference type="Pfam" id="PF01593"/>
    </source>
</evidence>
<accession>A0A9W6TNV2</accession>
<dbReference type="Gene3D" id="3.50.50.60">
    <property type="entry name" value="FAD/NAD(P)-binding domain"/>
    <property type="match status" value="1"/>
</dbReference>
<keyword evidence="5 11" id="KW-0285">Flavoprotein</keyword>
<dbReference type="Proteomes" id="UP001165121">
    <property type="component" value="Unassembled WGS sequence"/>
</dbReference>
<dbReference type="EC" id="1.3.3.4" evidence="4 11"/>
<dbReference type="GO" id="GO:0004729">
    <property type="term" value="F:oxygen-dependent protoporphyrinogen oxidase activity"/>
    <property type="evidence" value="ECO:0007669"/>
    <property type="project" value="UniProtKB-UniRule"/>
</dbReference>
<feature type="domain" description="Amine oxidase" evidence="12">
    <location>
        <begin position="1"/>
        <end position="402"/>
    </location>
</feature>
<dbReference type="PANTHER" id="PTHR42923:SF3">
    <property type="entry name" value="PROTOPORPHYRINOGEN OXIDASE"/>
    <property type="match status" value="1"/>
</dbReference>
<dbReference type="GO" id="GO:0005743">
    <property type="term" value="C:mitochondrial inner membrane"/>
    <property type="evidence" value="ECO:0007669"/>
    <property type="project" value="UniProtKB-SubCell"/>
</dbReference>
<comment type="caution">
    <text evidence="13">The sequence shown here is derived from an EMBL/GenBank/DDBJ whole genome shotgun (WGS) entry which is preliminary data.</text>
</comment>
<comment type="cofactor">
    <cofactor evidence="11">
        <name>FAD</name>
        <dbReference type="ChEBI" id="CHEBI:57692"/>
    </cofactor>
    <text evidence="11">Binds 1 FAD per subunit.</text>
</comment>
<evidence type="ECO:0000256" key="8">
    <source>
        <dbReference type="ARBA" id="ARBA00023133"/>
    </source>
</evidence>
<dbReference type="NCBIfam" id="TIGR00562">
    <property type="entry name" value="proto_IX_ox"/>
    <property type="match status" value="1"/>
</dbReference>
<evidence type="ECO:0000256" key="11">
    <source>
        <dbReference type="RuleBase" id="RU367069"/>
    </source>
</evidence>
<evidence type="ECO:0000256" key="3">
    <source>
        <dbReference type="ARBA" id="ARBA00010551"/>
    </source>
</evidence>
<dbReference type="InterPro" id="IPR004572">
    <property type="entry name" value="Protoporphyrinogen_oxidase"/>
</dbReference>
<dbReference type="SUPFAM" id="SSF51905">
    <property type="entry name" value="FAD/NAD(P)-binding domain"/>
    <property type="match status" value="1"/>
</dbReference>
<keyword evidence="14" id="KW-1185">Reference proteome</keyword>
<protein>
    <recommendedName>
        <fullName evidence="4 11">Protoporphyrinogen oxidase</fullName>
        <ecNumber evidence="4 11">1.3.3.4</ecNumber>
    </recommendedName>
</protein>
<gene>
    <name evidence="13" type="ORF">Pfra01_000132700</name>
</gene>
<proteinExistence type="inferred from homology"/>
<dbReference type="Pfam" id="PF01593">
    <property type="entry name" value="Amino_oxidase"/>
    <property type="match status" value="1"/>
</dbReference>
<dbReference type="InterPro" id="IPR002937">
    <property type="entry name" value="Amino_oxidase"/>
</dbReference>
<keyword evidence="9 11" id="KW-0627">Porphyrin biosynthesis</keyword>
<comment type="catalytic activity">
    <reaction evidence="10 11">
        <text>protoporphyrinogen IX + 3 O2 = protoporphyrin IX + 3 H2O2</text>
        <dbReference type="Rhea" id="RHEA:25576"/>
        <dbReference type="ChEBI" id="CHEBI:15379"/>
        <dbReference type="ChEBI" id="CHEBI:16240"/>
        <dbReference type="ChEBI" id="CHEBI:57306"/>
        <dbReference type="ChEBI" id="CHEBI:57307"/>
        <dbReference type="EC" id="1.3.3.4"/>
    </reaction>
</comment>
<dbReference type="OrthoDB" id="419752at2759"/>
<sequence>MLRLVEQLQLQPQVQAVDPAAHARYILRDGRVEKVPGSLLELLRWPLAPAVARAALRELFVAPGAAEDESVYSFVARRFSPVVAERLLDPMASGIFGGDIRKLSVRACFPVLLDLESKHGSVVKGVLFGGSSGADTLLDGTVKSDFVKQHEKSVSVSFTDGMTTLMDALADSIKADPMADLLLNTKVTRLEVHGHNNGATKRPSFVVESKDPLSGEIREPIKASHVFSTIPACYLAPVVKESAPGLAEALDEIKFVDMGMVHVGYNEKVLSTEGFGYLIPTAEREKVLGVVFDSNTFPVQNAEGKIQTRLSVMSGGAHFREVASLPEGELERNALDALKRHLNITRKPDFVRAMALTNGIPQYHVGFGQTLQRIEKQAARSAPGLFLGGNSFYGIGLADCVTHSKQLALKFAKSVSS</sequence>
<organism evidence="13 14">
    <name type="scientific">Phytophthora fragariaefolia</name>
    <dbReference type="NCBI Taxonomy" id="1490495"/>
    <lineage>
        <taxon>Eukaryota</taxon>
        <taxon>Sar</taxon>
        <taxon>Stramenopiles</taxon>
        <taxon>Oomycota</taxon>
        <taxon>Peronosporomycetes</taxon>
        <taxon>Peronosporales</taxon>
        <taxon>Peronosporaceae</taxon>
        <taxon>Phytophthora</taxon>
    </lineage>
</organism>
<dbReference type="PANTHER" id="PTHR42923">
    <property type="entry name" value="PROTOPORPHYRINOGEN OXIDASE"/>
    <property type="match status" value="1"/>
</dbReference>